<evidence type="ECO:0000313" key="5">
    <source>
        <dbReference type="Proteomes" id="UP000198211"/>
    </source>
</evidence>
<dbReference type="OrthoDB" id="64281at2759"/>
<dbReference type="PANTHER" id="PTHR36493:SF3">
    <property type="entry name" value="CHITIN-BINDING TYPE-4 DOMAIN-CONTAINING PROTEIN"/>
    <property type="match status" value="1"/>
</dbReference>
<reference evidence="5" key="1">
    <citation type="submission" date="2017-03" db="EMBL/GenBank/DDBJ databases">
        <title>Phytopthora megakarya and P. palmivora, two closely related causual agents of cacao black pod achieved similar genome size and gene model numbers by different mechanisms.</title>
        <authorList>
            <person name="Ali S."/>
            <person name="Shao J."/>
            <person name="Larry D.J."/>
            <person name="Kronmiller B."/>
            <person name="Shen D."/>
            <person name="Strem M.D."/>
            <person name="Melnick R.L."/>
            <person name="Guiltinan M.J."/>
            <person name="Tyler B.M."/>
            <person name="Meinhardt L.W."/>
            <person name="Bailey B.A."/>
        </authorList>
    </citation>
    <scope>NUCLEOTIDE SEQUENCE [LARGE SCALE GENOMIC DNA]</scope>
    <source>
        <strain evidence="5">zdho120</strain>
    </source>
</reference>
<feature type="compositionally biased region" description="Polar residues" evidence="1">
    <location>
        <begin position="332"/>
        <end position="348"/>
    </location>
</feature>
<evidence type="ECO:0000256" key="1">
    <source>
        <dbReference type="SAM" id="MobiDB-lite"/>
    </source>
</evidence>
<feature type="region of interest" description="Disordered" evidence="1">
    <location>
        <begin position="500"/>
        <end position="570"/>
    </location>
</feature>
<dbReference type="EMBL" id="NBNE01006331">
    <property type="protein sequence ID" value="OWZ02192.1"/>
    <property type="molecule type" value="Genomic_DNA"/>
</dbReference>
<feature type="compositionally biased region" description="Low complexity" evidence="1">
    <location>
        <begin position="349"/>
        <end position="362"/>
    </location>
</feature>
<feature type="compositionally biased region" description="Low complexity" evidence="1">
    <location>
        <begin position="320"/>
        <end position="331"/>
    </location>
</feature>
<feature type="compositionally biased region" description="Low complexity" evidence="1">
    <location>
        <begin position="280"/>
        <end position="301"/>
    </location>
</feature>
<protein>
    <recommendedName>
        <fullName evidence="3">DUF7492 domain-containing protein</fullName>
    </recommendedName>
</protein>
<dbReference type="Proteomes" id="UP000198211">
    <property type="component" value="Unassembled WGS sequence"/>
</dbReference>
<dbReference type="STRING" id="4795.A0A225VA29"/>
<dbReference type="InterPro" id="IPR055915">
    <property type="entry name" value="DUF7492"/>
</dbReference>
<name>A0A225VA29_9STRA</name>
<proteinExistence type="predicted"/>
<comment type="caution">
    <text evidence="4">The sequence shown here is derived from an EMBL/GenBank/DDBJ whole genome shotgun (WGS) entry which is preliminary data.</text>
</comment>
<feature type="region of interest" description="Disordered" evidence="1">
    <location>
        <begin position="423"/>
        <end position="481"/>
    </location>
</feature>
<feature type="domain" description="DUF7492" evidence="3">
    <location>
        <begin position="23"/>
        <end position="260"/>
    </location>
</feature>
<feature type="signal peptide" evidence="2">
    <location>
        <begin position="1"/>
        <end position="17"/>
    </location>
</feature>
<feature type="compositionally biased region" description="Low complexity" evidence="1">
    <location>
        <begin position="542"/>
        <end position="570"/>
    </location>
</feature>
<organism evidence="4 5">
    <name type="scientific">Phytophthora megakarya</name>
    <dbReference type="NCBI Taxonomy" id="4795"/>
    <lineage>
        <taxon>Eukaryota</taxon>
        <taxon>Sar</taxon>
        <taxon>Stramenopiles</taxon>
        <taxon>Oomycota</taxon>
        <taxon>Peronosporomycetes</taxon>
        <taxon>Peronosporales</taxon>
        <taxon>Peronosporaceae</taxon>
        <taxon>Phytophthora</taxon>
    </lineage>
</organism>
<accession>A0A225VA29</accession>
<feature type="compositionally biased region" description="Low complexity" evidence="1">
    <location>
        <begin position="500"/>
        <end position="530"/>
    </location>
</feature>
<keyword evidence="5" id="KW-1185">Reference proteome</keyword>
<feature type="compositionally biased region" description="Polar residues" evidence="1">
    <location>
        <begin position="423"/>
        <end position="442"/>
    </location>
</feature>
<evidence type="ECO:0000256" key="2">
    <source>
        <dbReference type="SAM" id="SignalP"/>
    </source>
</evidence>
<keyword evidence="2" id="KW-0732">Signal</keyword>
<feature type="compositionally biased region" description="Polar residues" evidence="1">
    <location>
        <begin position="257"/>
        <end position="279"/>
    </location>
</feature>
<dbReference type="AlphaFoldDB" id="A0A225VA29"/>
<evidence type="ECO:0000313" key="4">
    <source>
        <dbReference type="EMBL" id="OWZ02192.1"/>
    </source>
</evidence>
<gene>
    <name evidence="4" type="ORF">PHMEG_00026290</name>
</gene>
<feature type="chain" id="PRO_5012985511" description="DUF7492 domain-containing protein" evidence="2">
    <location>
        <begin position="18"/>
        <end position="599"/>
    </location>
</feature>
<dbReference type="PANTHER" id="PTHR36493">
    <property type="entry name" value="NEUROBLAST DIFFERENTIATION-ASSOCIATED PROTEIN AHNAK-LIKE PROTEIN"/>
    <property type="match status" value="1"/>
</dbReference>
<sequence length="599" mass="62140">MRPGWFDLAVLTAVVQSGRYLVTAHSWIDCFDTNYTKIYDQSASYIYGGSGGNGFCDGYGAGYPGRGDTSIGTEYTFKMLENEVEAGTAVCETVDADTYTNTDWRKRLSVAPGVKVYFAYLPNGHIVKDKKAIGTQHGIYWTGQVGTSLSSTLEMTTENLMDGYTMNYDDGNCGETYDYNGNPGGRAGDGKPCIGSFVVPTGTAPGIYSMVWYWTFWLDDEAAYVDQSQARGYFGAAYSTCFEVEVTSGSGTTTTTDAPSTNAPEATTFTPQATTDIPQSTTETPATETPTPTTSAPASSSIKSWDQVDSNTAAGDADLTSTTSPPVSTTSAPQETTAAPIAQTSTPVATYPPTQAPETPAPITTAPVVNVQTEAPITTSPPLIETNAPITETPGAITYTPVATTSLPLIETSAPEIITSAPVSVTDLPTTETPEVATNSPEVVTDSPAALAPSTTADQETITPTKTPETDTSDELDDGYSSLDSVAFSSFDGDGSVGTVHGASTSSSGSTSPSFSSSSSMSSDKSAAEVGSDSYDIDPQVSDESVSASGSSEASSASSTGSSTTSASANAETSFSVKSSQFLSWLVLVPVIIATTVSF</sequence>
<feature type="region of interest" description="Disordered" evidence="1">
    <location>
        <begin position="249"/>
        <end position="362"/>
    </location>
</feature>
<feature type="compositionally biased region" description="Polar residues" evidence="1">
    <location>
        <begin position="302"/>
        <end position="313"/>
    </location>
</feature>
<evidence type="ECO:0000259" key="3">
    <source>
        <dbReference type="Pfam" id="PF24320"/>
    </source>
</evidence>
<dbReference type="Pfam" id="PF24320">
    <property type="entry name" value="DUF7492"/>
    <property type="match status" value="1"/>
</dbReference>